<comment type="caution">
    <text evidence="3">The sequence shown here is derived from an EMBL/GenBank/DDBJ whole genome shotgun (WGS) entry which is preliminary data.</text>
</comment>
<keyword evidence="1" id="KW-0328">Glycosyltransferase</keyword>
<dbReference type="Pfam" id="PF03808">
    <property type="entry name" value="Glyco_tran_WecG"/>
    <property type="match status" value="1"/>
</dbReference>
<dbReference type="NCBIfam" id="TIGR00696">
    <property type="entry name" value="wecG_tagA_cpsF"/>
    <property type="match status" value="1"/>
</dbReference>
<dbReference type="CDD" id="cd06533">
    <property type="entry name" value="Glyco_transf_WecG_TagA"/>
    <property type="match status" value="1"/>
</dbReference>
<keyword evidence="4" id="KW-1185">Reference proteome</keyword>
<dbReference type="RefSeq" id="WP_373324946.1">
    <property type="nucleotide sequence ID" value="NZ_BPQV01000003.1"/>
</dbReference>
<dbReference type="Proteomes" id="UP001055156">
    <property type="component" value="Unassembled WGS sequence"/>
</dbReference>
<evidence type="ECO:0000313" key="3">
    <source>
        <dbReference type="EMBL" id="GJE26492.1"/>
    </source>
</evidence>
<dbReference type="InterPro" id="IPR004629">
    <property type="entry name" value="WecG_TagA_CpsF"/>
</dbReference>
<reference evidence="3" key="1">
    <citation type="journal article" date="2021" name="Front. Microbiol.">
        <title>Comprehensive Comparative Genomics and Phenotyping of Methylobacterium Species.</title>
        <authorList>
            <person name="Alessa O."/>
            <person name="Ogura Y."/>
            <person name="Fujitani Y."/>
            <person name="Takami H."/>
            <person name="Hayashi T."/>
            <person name="Sahin N."/>
            <person name="Tani A."/>
        </authorList>
    </citation>
    <scope>NUCLEOTIDE SEQUENCE</scope>
    <source>
        <strain evidence="3">NBRC 15689</strain>
    </source>
</reference>
<dbReference type="EMBL" id="BPQV01000003">
    <property type="protein sequence ID" value="GJE26492.1"/>
    <property type="molecule type" value="Genomic_DNA"/>
</dbReference>
<protein>
    <submittedName>
        <fullName evidence="3">N-acetylglucosaminyldiphosphoundecaprenol N-acetyl-beta-D-mannosaminyltransferase</fullName>
    </submittedName>
</protein>
<gene>
    <name evidence="3" type="ORF">LKMONMHP_1343</name>
</gene>
<evidence type="ECO:0000313" key="4">
    <source>
        <dbReference type="Proteomes" id="UP001055156"/>
    </source>
</evidence>
<name>A0ABQ4T791_METOR</name>
<sequence length="293" mass="31634">MSPMESAAAPGAALMRAVPATRLGGVAIAAADMAETVALMIEAARLPRGERPLFLTSVNGEVLSRCARDPDFAQLVEAADLINPDGQPMVVLSRWFGSRRLPERVATTDLFHHVARAAIPHGVSFYLYGATEEENRRALANVRKLYPDLRLLGGSHGFHRGAALEAKLAEIDALAPDILWLGLGVPREQRFVQEHGARLSRVGMIKTSGGLFNFLSGTRSRAPAWIQRVGFEWAWRLGQEPARLTIRYTLTNPHAVALLVGSGLRAQAVRVAARMQAGRGAGNSPRALAQNGE</sequence>
<proteinExistence type="predicted"/>
<dbReference type="PANTHER" id="PTHR34136">
    <property type="match status" value="1"/>
</dbReference>
<reference evidence="3" key="2">
    <citation type="submission" date="2021-08" db="EMBL/GenBank/DDBJ databases">
        <authorList>
            <person name="Tani A."/>
            <person name="Ola A."/>
            <person name="Ogura Y."/>
            <person name="Katsura K."/>
            <person name="Hayashi T."/>
        </authorList>
    </citation>
    <scope>NUCLEOTIDE SEQUENCE</scope>
    <source>
        <strain evidence="3">NBRC 15689</strain>
    </source>
</reference>
<dbReference type="PANTHER" id="PTHR34136:SF1">
    <property type="entry name" value="UDP-N-ACETYL-D-MANNOSAMINURONIC ACID TRANSFERASE"/>
    <property type="match status" value="1"/>
</dbReference>
<evidence type="ECO:0000256" key="2">
    <source>
        <dbReference type="ARBA" id="ARBA00022679"/>
    </source>
</evidence>
<organism evidence="3 4">
    <name type="scientific">Methylobacterium organophilum</name>
    <dbReference type="NCBI Taxonomy" id="410"/>
    <lineage>
        <taxon>Bacteria</taxon>
        <taxon>Pseudomonadati</taxon>
        <taxon>Pseudomonadota</taxon>
        <taxon>Alphaproteobacteria</taxon>
        <taxon>Hyphomicrobiales</taxon>
        <taxon>Methylobacteriaceae</taxon>
        <taxon>Methylobacterium</taxon>
    </lineage>
</organism>
<accession>A0ABQ4T791</accession>
<evidence type="ECO:0000256" key="1">
    <source>
        <dbReference type="ARBA" id="ARBA00022676"/>
    </source>
</evidence>
<keyword evidence="2" id="KW-0808">Transferase</keyword>